<organism evidence="2 3">
    <name type="scientific">Micromonospora saelicesensis</name>
    <dbReference type="NCBI Taxonomy" id="285676"/>
    <lineage>
        <taxon>Bacteria</taxon>
        <taxon>Bacillati</taxon>
        <taxon>Actinomycetota</taxon>
        <taxon>Actinomycetes</taxon>
        <taxon>Micromonosporales</taxon>
        <taxon>Micromonosporaceae</taxon>
        <taxon>Micromonospora</taxon>
    </lineage>
</organism>
<dbReference type="EMBL" id="PYAG01000005">
    <property type="protein sequence ID" value="RAO37365.1"/>
    <property type="molecule type" value="Genomic_DNA"/>
</dbReference>
<proteinExistence type="predicted"/>
<sequence length="1068" mass="116565">MISNSSGIQVGDGNTQYNHYYGLSSPGVPLAEWWNDTWLPFTEPPLGPEIVLAGRQSQAAALRAAFDADPPVVEIKGDLGALELKAFAAAALIGTELGDRTLLVDNEAALRVHLADREPRIIAVPTGLPVDGISLNGPHTILVYGRLAQSPSVIVPPLDEAEVGQLLSAAAIDPDRARSLGVQARRGLSQVWRALARHATFAIPPWIRSPDVRLRRLALLGGWHGDRVGDQAIVSEFAGAGYAEIAARSAADPDTAMLGHLGQRWYVQAPEDTVVLMGPSLTNDDLTAFAELAVWVLTTGAGSVAIRRGIAESLTILAVRGGDVRTGAPGDTAADLARRVVREVLAQASADPAFEVWSSLTDVLTYLAEAHPAAFLDALRAVTDFAGVFEAGRTRAYFQGALELVARPAEHFDGAVEILARMAAADPGVDQYDRPAASLAELFDVLFAQTGAPRPVRLRALRRMLRDYPEVARALLLDLLHSAKHGRVGTFHLTPLLRDWPVPGRLSPAEASAGFQDITGLVLSDLGDDPERFLTLVPLSDNLLEDQRTEFVERLISLAGAIDDEDMRRRLSDALRELVTLHTDVPDAPWALSADDLTPFRQAAEALAPSQPADQTLWLFSDRWPQYAGIGRRRSSPDYFTEVWRSRAEAVARILDSAGLDALVALADRTGNADLIGSALAHLPSTEHDDVLLTWLPLERPASRADIAFEYFAVRIRGGADYLDRTADPTARARLLLGRRDPEHTDPDPEVADVYWREFEINGLGQEFTGLAKAAAGLISVGRVSAALDLIAMYAEEIDTPEVAAQAATACEILVSSATGDPEQRRLSGYEFQVIVDLLERHRDAVEAQRVTEIELKLSPLLRYDARTPTIHARLADDPAFFAEFVETAYRAEGSDERVDDPDQVARIRAITQVLRSWRRSPGTGPDGSIDAKALSAWVNEARRLLSASGRSRLADGMIGAVFAFAEPGPDGSVPPPAVREVLEDCDSDAMEGGLWRGLYNRRGVTMRGARDGGDQERTLVERYREYERQADEWPRSQRILRQLADTYERESRQQDDDAEVRRRGIEW</sequence>
<dbReference type="RefSeq" id="WP_112674586.1">
    <property type="nucleotide sequence ID" value="NZ_PYAG01000005.1"/>
</dbReference>
<evidence type="ECO:0000313" key="3">
    <source>
        <dbReference type="Proteomes" id="UP000249419"/>
    </source>
</evidence>
<reference evidence="2 3" key="1">
    <citation type="submission" date="2018-03" db="EMBL/GenBank/DDBJ databases">
        <title>Defining the species Micromonospora saelicesensis and Micromonospora noduli under the framework of genomics.</title>
        <authorList>
            <person name="Riesco R."/>
            <person name="Trujillo M.E."/>
        </authorList>
    </citation>
    <scope>NUCLEOTIDE SEQUENCE [LARGE SCALE GENOMIC DNA]</scope>
    <source>
        <strain evidence="2 3">PSN13</strain>
    </source>
</reference>
<comment type="caution">
    <text evidence="2">The sequence shown here is derived from an EMBL/GenBank/DDBJ whole genome shotgun (WGS) entry which is preliminary data.</text>
</comment>
<evidence type="ECO:0000313" key="2">
    <source>
        <dbReference type="EMBL" id="RAO37365.1"/>
    </source>
</evidence>
<dbReference type="Proteomes" id="UP000249419">
    <property type="component" value="Unassembled WGS sequence"/>
</dbReference>
<dbReference type="AlphaFoldDB" id="A0A328NSM8"/>
<protein>
    <submittedName>
        <fullName evidence="2">Uncharacterized protein</fullName>
    </submittedName>
</protein>
<accession>A0A328NSM8</accession>
<name>A0A328NSM8_9ACTN</name>
<feature type="region of interest" description="Disordered" evidence="1">
    <location>
        <begin position="1047"/>
        <end position="1068"/>
    </location>
</feature>
<gene>
    <name evidence="2" type="ORF">PSN13_01347</name>
</gene>
<evidence type="ECO:0000256" key="1">
    <source>
        <dbReference type="SAM" id="MobiDB-lite"/>
    </source>
</evidence>